<accession>A0A840I005</accession>
<keyword evidence="3" id="KW-0068">Autocatalytic cleavage</keyword>
<evidence type="ECO:0000256" key="2">
    <source>
        <dbReference type="ARBA" id="ARBA00022801"/>
    </source>
</evidence>
<evidence type="ECO:0000256" key="1">
    <source>
        <dbReference type="ARBA" id="ARBA00022670"/>
    </source>
</evidence>
<dbReference type="InterPro" id="IPR000246">
    <property type="entry name" value="Peptidase_T2"/>
</dbReference>
<dbReference type="SUPFAM" id="SSF56235">
    <property type="entry name" value="N-terminal nucleophile aminohydrolases (Ntn hydrolases)"/>
    <property type="match status" value="1"/>
</dbReference>
<name>A0A840I005_9PROT</name>
<organism evidence="9 10">
    <name type="scientific">Parvularcula dongshanensis</name>
    <dbReference type="NCBI Taxonomy" id="1173995"/>
    <lineage>
        <taxon>Bacteria</taxon>
        <taxon>Pseudomonadati</taxon>
        <taxon>Pseudomonadota</taxon>
        <taxon>Alphaproteobacteria</taxon>
        <taxon>Parvularculales</taxon>
        <taxon>Parvularculaceae</taxon>
        <taxon>Parvularcula</taxon>
    </lineage>
</organism>
<dbReference type="PANTHER" id="PTHR10188">
    <property type="entry name" value="L-ASPARAGINASE"/>
    <property type="match status" value="1"/>
</dbReference>
<keyword evidence="2 9" id="KW-0378">Hydrolase</keyword>
<dbReference type="Pfam" id="PF01112">
    <property type="entry name" value="Asparaginase_2"/>
    <property type="match status" value="2"/>
</dbReference>
<dbReference type="AlphaFoldDB" id="A0A840I005"/>
<dbReference type="Proteomes" id="UP000563524">
    <property type="component" value="Unassembled WGS sequence"/>
</dbReference>
<dbReference type="Gene3D" id="3.60.20.30">
    <property type="entry name" value="(Glycosyl)asparaginase"/>
    <property type="match status" value="1"/>
</dbReference>
<dbReference type="GO" id="GO:0006508">
    <property type="term" value="P:proteolysis"/>
    <property type="evidence" value="ECO:0007669"/>
    <property type="project" value="UniProtKB-KW"/>
</dbReference>
<evidence type="ECO:0000256" key="7">
    <source>
        <dbReference type="PIRSR" id="PIRSR600246-3"/>
    </source>
</evidence>
<protein>
    <recommendedName>
        <fullName evidence="4">Isoaspartyl peptidase</fullName>
    </recommendedName>
</protein>
<dbReference type="FunFam" id="3.60.20.30:FF:000001">
    <property type="entry name" value="Isoaspartyl peptidase/L-asparaginase"/>
    <property type="match status" value="1"/>
</dbReference>
<dbReference type="GO" id="GO:0016811">
    <property type="term" value="F:hydrolase activity, acting on carbon-nitrogen (but not peptide) bonds, in linear amides"/>
    <property type="evidence" value="ECO:0007669"/>
    <property type="project" value="UniProtKB-ARBA"/>
</dbReference>
<keyword evidence="10" id="KW-1185">Reference proteome</keyword>
<gene>
    <name evidence="9" type="ORF">GGQ59_000659</name>
</gene>
<feature type="active site" description="Nucleophile" evidence="5">
    <location>
        <position position="172"/>
    </location>
</feature>
<dbReference type="EMBL" id="JACHOB010000001">
    <property type="protein sequence ID" value="MBB4658159.1"/>
    <property type="molecule type" value="Genomic_DNA"/>
</dbReference>
<feature type="binding site" evidence="6">
    <location>
        <begin position="200"/>
        <end position="203"/>
    </location>
    <ligand>
        <name>substrate</name>
    </ligand>
</feature>
<proteinExistence type="predicted"/>
<dbReference type="InterPro" id="IPR029055">
    <property type="entry name" value="Ntn_hydrolases_N"/>
</dbReference>
<evidence type="ECO:0000256" key="3">
    <source>
        <dbReference type="ARBA" id="ARBA00022813"/>
    </source>
</evidence>
<sequence>MLTLAALFLASQAASPAACAAQDRYAIIVHGGTARAGQVPEERLVFMRDALAGARDELEAGARALDVTETMIAAMEASGLFNAGRGSITNAEGYVENDASVMDGATMNAGAVASMTGLKSPIRAARIVMDETRHVMMVGERGQAAVIERGAEEAPSDWFLRAEHREPEEHGTVGAAVLDRCGDLAAGTSTGGYDAKIPGRVGDSPIIGAGTYAENGVVAASATGHGEYFVRFGATRDLAARMKYEDQSAEQAGQAVIDAMAEAGGERDGRGGIVAVDAQGNFAAPFSSEGMVRGYASDRQEPVAGAFDTVE</sequence>
<feature type="chain" id="PRO_5032510885" description="Isoaspartyl peptidase" evidence="8">
    <location>
        <begin position="21"/>
        <end position="311"/>
    </location>
</feature>
<evidence type="ECO:0000256" key="6">
    <source>
        <dbReference type="PIRSR" id="PIRSR600246-2"/>
    </source>
</evidence>
<evidence type="ECO:0000256" key="4">
    <source>
        <dbReference type="ARBA" id="ARBA00069124"/>
    </source>
</evidence>
<feature type="binding site" evidence="6">
    <location>
        <begin position="223"/>
        <end position="226"/>
    </location>
    <ligand>
        <name>substrate</name>
    </ligand>
</feature>
<evidence type="ECO:0000256" key="8">
    <source>
        <dbReference type="SAM" id="SignalP"/>
    </source>
</evidence>
<evidence type="ECO:0000313" key="9">
    <source>
        <dbReference type="EMBL" id="MBB4658159.1"/>
    </source>
</evidence>
<evidence type="ECO:0000256" key="5">
    <source>
        <dbReference type="PIRSR" id="PIRSR600246-1"/>
    </source>
</evidence>
<keyword evidence="1" id="KW-0645">Protease</keyword>
<feature type="site" description="Cleavage; by autolysis" evidence="7">
    <location>
        <begin position="171"/>
        <end position="172"/>
    </location>
</feature>
<dbReference type="RefSeq" id="WP_183815775.1">
    <property type="nucleotide sequence ID" value="NZ_JACHOB010000001.1"/>
</dbReference>
<evidence type="ECO:0000313" key="10">
    <source>
        <dbReference type="Proteomes" id="UP000563524"/>
    </source>
</evidence>
<feature type="signal peptide" evidence="8">
    <location>
        <begin position="1"/>
        <end position="20"/>
    </location>
</feature>
<keyword evidence="8" id="KW-0732">Signal</keyword>
<reference evidence="9 10" key="1">
    <citation type="submission" date="2020-08" db="EMBL/GenBank/DDBJ databases">
        <title>Genomic Encyclopedia of Type Strains, Phase IV (KMG-IV): sequencing the most valuable type-strain genomes for metagenomic binning, comparative biology and taxonomic classification.</title>
        <authorList>
            <person name="Goeker M."/>
        </authorList>
    </citation>
    <scope>NUCLEOTIDE SEQUENCE [LARGE SCALE GENOMIC DNA]</scope>
    <source>
        <strain evidence="9 10">DSM 102850</strain>
    </source>
</reference>
<dbReference type="PANTHER" id="PTHR10188:SF6">
    <property type="entry name" value="N(4)-(BETA-N-ACETYLGLUCOSAMINYL)-L-ASPARAGINASE"/>
    <property type="match status" value="1"/>
</dbReference>
<comment type="caution">
    <text evidence="9">The sequence shown here is derived from an EMBL/GenBank/DDBJ whole genome shotgun (WGS) entry which is preliminary data.</text>
</comment>
<dbReference type="GO" id="GO:0008233">
    <property type="term" value="F:peptidase activity"/>
    <property type="evidence" value="ECO:0007669"/>
    <property type="project" value="UniProtKB-KW"/>
</dbReference>